<feature type="region of interest" description="Disordered" evidence="1">
    <location>
        <begin position="89"/>
        <end position="111"/>
    </location>
</feature>
<evidence type="ECO:0000256" key="1">
    <source>
        <dbReference type="SAM" id="MobiDB-lite"/>
    </source>
</evidence>
<proteinExistence type="predicted"/>
<evidence type="ECO:0000313" key="2">
    <source>
        <dbReference type="EMBL" id="MBY76997.1"/>
    </source>
</evidence>
<gene>
    <name evidence="2" type="ORF">g.14269</name>
</gene>
<sequence>MTQENKISNRLACIFKRSFRSVAVRCGRFSHLRTSVKLTSESTSFAEDFWYMNGNRPTTRRKSSTRGGPHVGQLRVVRDAGQTFRRHVHQGAARGQVDGLTVATPSTARLT</sequence>
<organism evidence="2">
    <name type="scientific">Sipha flava</name>
    <name type="common">yellow sugarcane aphid</name>
    <dbReference type="NCBI Taxonomy" id="143950"/>
    <lineage>
        <taxon>Eukaryota</taxon>
        <taxon>Metazoa</taxon>
        <taxon>Ecdysozoa</taxon>
        <taxon>Arthropoda</taxon>
        <taxon>Hexapoda</taxon>
        <taxon>Insecta</taxon>
        <taxon>Pterygota</taxon>
        <taxon>Neoptera</taxon>
        <taxon>Paraneoptera</taxon>
        <taxon>Hemiptera</taxon>
        <taxon>Sternorrhyncha</taxon>
        <taxon>Aphidomorpha</taxon>
        <taxon>Aphidoidea</taxon>
        <taxon>Aphididae</taxon>
        <taxon>Sipha</taxon>
    </lineage>
</organism>
<protein>
    <submittedName>
        <fullName evidence="2">Uncharacterized protein</fullName>
    </submittedName>
</protein>
<reference evidence="2" key="1">
    <citation type="submission" date="2018-04" db="EMBL/GenBank/DDBJ databases">
        <title>Transcriptome assembly of Sipha flava.</title>
        <authorList>
            <person name="Scully E.D."/>
            <person name="Geib S.M."/>
            <person name="Palmer N.A."/>
            <person name="Koch K."/>
            <person name="Bradshaw J."/>
            <person name="Heng-Moss T."/>
            <person name="Sarath G."/>
        </authorList>
    </citation>
    <scope>NUCLEOTIDE SEQUENCE</scope>
</reference>
<dbReference type="AlphaFoldDB" id="A0A2S2QGX9"/>
<dbReference type="EMBL" id="GGMS01007794">
    <property type="protein sequence ID" value="MBY76997.1"/>
    <property type="molecule type" value="Transcribed_RNA"/>
</dbReference>
<accession>A0A2S2QGX9</accession>
<name>A0A2S2QGX9_9HEMI</name>